<keyword evidence="3" id="KW-1185">Reference proteome</keyword>
<reference evidence="2" key="1">
    <citation type="submission" date="2020-12" db="EMBL/GenBank/DDBJ databases">
        <title>Clostridium thailandense sp. nov., a novel acetogenic bacterium isolated from peat land soil in Thailand.</title>
        <authorList>
            <person name="Chaikitkaew S."/>
            <person name="Birkeland N.K."/>
        </authorList>
    </citation>
    <scope>NUCLEOTIDE SEQUENCE</scope>
    <source>
        <strain evidence="2">PL3</strain>
    </source>
</reference>
<evidence type="ECO:0000313" key="2">
    <source>
        <dbReference type="EMBL" id="MBV7275175.1"/>
    </source>
</evidence>
<comment type="caution">
    <text evidence="2">The sequence shown here is derived from an EMBL/GenBank/DDBJ whole genome shotgun (WGS) entry which is preliminary data.</text>
</comment>
<feature type="domain" description="DUF1722" evidence="1">
    <location>
        <begin position="18"/>
        <end position="126"/>
    </location>
</feature>
<dbReference type="RefSeq" id="WP_218322231.1">
    <property type="nucleotide sequence ID" value="NZ_JAEEGC010000113.1"/>
</dbReference>
<evidence type="ECO:0000259" key="1">
    <source>
        <dbReference type="Pfam" id="PF08349"/>
    </source>
</evidence>
<dbReference type="EMBL" id="JAEEGC010000113">
    <property type="protein sequence ID" value="MBV7275175.1"/>
    <property type="molecule type" value="Genomic_DNA"/>
</dbReference>
<dbReference type="Proteomes" id="UP000694308">
    <property type="component" value="Unassembled WGS sequence"/>
</dbReference>
<evidence type="ECO:0000313" key="3">
    <source>
        <dbReference type="Proteomes" id="UP000694308"/>
    </source>
</evidence>
<dbReference type="InterPro" id="IPR013560">
    <property type="entry name" value="DUF1722"/>
</dbReference>
<sequence>MIDKAERKRIEEEWAKYKYCIMERSYKFYKEISKSLSHSNISYEQFIGQINQFMSIKTDKSQILNTIYHVWGYFKKIASEEEKKQVLILINKYKNNQCSEREIKTLLYQYALKYNVTYLINSYYFNK</sequence>
<gene>
    <name evidence="2" type="ORF">I6U48_19935</name>
</gene>
<accession>A0A949TMM5</accession>
<dbReference type="AlphaFoldDB" id="A0A949TMM5"/>
<protein>
    <submittedName>
        <fullName evidence="2">YbgA family protein</fullName>
    </submittedName>
</protein>
<name>A0A949TMM5_9CLOT</name>
<organism evidence="2 3">
    <name type="scientific">Clostridium thailandense</name>
    <dbReference type="NCBI Taxonomy" id="2794346"/>
    <lineage>
        <taxon>Bacteria</taxon>
        <taxon>Bacillati</taxon>
        <taxon>Bacillota</taxon>
        <taxon>Clostridia</taxon>
        <taxon>Eubacteriales</taxon>
        <taxon>Clostridiaceae</taxon>
        <taxon>Clostridium</taxon>
    </lineage>
</organism>
<proteinExistence type="predicted"/>
<dbReference type="Pfam" id="PF08349">
    <property type="entry name" value="DUF1722"/>
    <property type="match status" value="1"/>
</dbReference>